<dbReference type="Proteomes" id="UP000198848">
    <property type="component" value="Unassembled WGS sequence"/>
</dbReference>
<evidence type="ECO:0000313" key="2">
    <source>
        <dbReference type="EMBL" id="SDR16903.1"/>
    </source>
</evidence>
<evidence type="ECO:0000256" key="1">
    <source>
        <dbReference type="SAM" id="Phobius"/>
    </source>
</evidence>
<dbReference type="AlphaFoldDB" id="A0A1H1GV07"/>
<dbReference type="STRING" id="1095778.SAMN04489842_2622"/>
<gene>
    <name evidence="2" type="ORF">SAMN04489842_2622</name>
</gene>
<keyword evidence="1" id="KW-0812">Transmembrane</keyword>
<reference evidence="3" key="1">
    <citation type="submission" date="2016-10" db="EMBL/GenBank/DDBJ databases">
        <authorList>
            <person name="Varghese N."/>
            <person name="Submissions S."/>
        </authorList>
    </citation>
    <scope>NUCLEOTIDE SEQUENCE [LARGE SCALE GENOMIC DNA]</scope>
    <source>
        <strain evidence="3">DSM 24767</strain>
    </source>
</reference>
<keyword evidence="1" id="KW-1133">Transmembrane helix</keyword>
<sequence length="68" mass="7106">MSRRRTRNSSDENGNYRRIGAAFVALVGLSGGTMALQGDASMSMVGLATIGSLLAGGVLAWYLAWIVS</sequence>
<name>A0A1H1GV07_NATTX</name>
<dbReference type="OrthoDB" id="205804at2157"/>
<accession>A0A1H1GV07</accession>
<proteinExistence type="predicted"/>
<keyword evidence="1" id="KW-0472">Membrane</keyword>
<dbReference type="RefSeq" id="WP_090382435.1">
    <property type="nucleotide sequence ID" value="NZ_FNLC01000002.1"/>
</dbReference>
<feature type="transmembrane region" description="Helical" evidence="1">
    <location>
        <begin position="45"/>
        <end position="67"/>
    </location>
</feature>
<evidence type="ECO:0000313" key="3">
    <source>
        <dbReference type="Proteomes" id="UP000198848"/>
    </source>
</evidence>
<organism evidence="2 3">
    <name type="scientific">Natronobacterium texcoconense</name>
    <dbReference type="NCBI Taxonomy" id="1095778"/>
    <lineage>
        <taxon>Archaea</taxon>
        <taxon>Methanobacteriati</taxon>
        <taxon>Methanobacteriota</taxon>
        <taxon>Stenosarchaea group</taxon>
        <taxon>Halobacteria</taxon>
        <taxon>Halobacteriales</taxon>
        <taxon>Natrialbaceae</taxon>
        <taxon>Natronobacterium</taxon>
    </lineage>
</organism>
<keyword evidence="3" id="KW-1185">Reference proteome</keyword>
<protein>
    <submittedName>
        <fullName evidence="2">Uncharacterized protein</fullName>
    </submittedName>
</protein>
<dbReference type="EMBL" id="FNLC01000002">
    <property type="protein sequence ID" value="SDR16903.1"/>
    <property type="molecule type" value="Genomic_DNA"/>
</dbReference>